<comment type="caution">
    <text evidence="1">The sequence shown here is derived from an EMBL/GenBank/DDBJ whole genome shotgun (WGS) entry which is preliminary data.</text>
</comment>
<reference evidence="1 2" key="1">
    <citation type="submission" date="2019-03" db="EMBL/GenBank/DDBJ databases">
        <title>Subsurface microbial communities from deep shales in Ohio and West Virginia, USA.</title>
        <authorList>
            <person name="Wrighton K."/>
        </authorList>
    </citation>
    <scope>NUCLEOTIDE SEQUENCE [LARGE SCALE GENOMIC DNA]</scope>
    <source>
        <strain evidence="1 2">MSL 6dP</strain>
    </source>
</reference>
<dbReference type="RefSeq" id="WP_166667868.1">
    <property type="nucleotide sequence ID" value="NZ_SOEG01000003.1"/>
</dbReference>
<protein>
    <submittedName>
        <fullName evidence="1">Uncharacterized protein</fullName>
    </submittedName>
</protein>
<name>A0A4R8H0W3_9FIRM</name>
<dbReference type="EMBL" id="SOEG01000003">
    <property type="protein sequence ID" value="TDX53158.1"/>
    <property type="molecule type" value="Genomic_DNA"/>
</dbReference>
<dbReference type="STRING" id="926561.GCA_000379025_01677"/>
<proteinExistence type="predicted"/>
<organism evidence="1 2">
    <name type="scientific">Orenia marismortui</name>
    <dbReference type="NCBI Taxonomy" id="46469"/>
    <lineage>
        <taxon>Bacteria</taxon>
        <taxon>Bacillati</taxon>
        <taxon>Bacillota</taxon>
        <taxon>Clostridia</taxon>
        <taxon>Halanaerobiales</taxon>
        <taxon>Halobacteroidaceae</taxon>
        <taxon>Orenia</taxon>
    </lineage>
</organism>
<evidence type="ECO:0000313" key="2">
    <source>
        <dbReference type="Proteomes" id="UP000295832"/>
    </source>
</evidence>
<keyword evidence="2" id="KW-1185">Reference proteome</keyword>
<dbReference type="AlphaFoldDB" id="A0A4R8H0W3"/>
<accession>A0A4R8H0W3</accession>
<dbReference type="Proteomes" id="UP000295832">
    <property type="component" value="Unassembled WGS sequence"/>
</dbReference>
<sequence>MNQISEIEMLIEKYQSKVNDPNLSKFSKLAYANMIRDLELFKKNILES</sequence>
<gene>
    <name evidence="1" type="ORF">C7959_10310</name>
</gene>
<evidence type="ECO:0000313" key="1">
    <source>
        <dbReference type="EMBL" id="TDX53158.1"/>
    </source>
</evidence>